<dbReference type="EMBL" id="LR134002">
    <property type="protein sequence ID" value="VDY69849.1"/>
    <property type="molecule type" value="Genomic_DNA"/>
</dbReference>
<proteinExistence type="predicted"/>
<evidence type="ECO:0000313" key="2">
    <source>
        <dbReference type="Proteomes" id="UP000266918"/>
    </source>
</evidence>
<gene>
    <name evidence="1" type="ORF">NCTC10904_00252</name>
</gene>
<protein>
    <submittedName>
        <fullName evidence="1">Uncharacterized protein</fullName>
    </submittedName>
</protein>
<name>A0AAJ5NH71_STRSA</name>
<dbReference type="AlphaFoldDB" id="A0AAJ5NH71"/>
<evidence type="ECO:0000313" key="1">
    <source>
        <dbReference type="EMBL" id="VDY69849.1"/>
    </source>
</evidence>
<reference evidence="1 2" key="1">
    <citation type="submission" date="2018-12" db="EMBL/GenBank/DDBJ databases">
        <authorList>
            <consortium name="Pathogen Informatics"/>
        </authorList>
    </citation>
    <scope>NUCLEOTIDE SEQUENCE [LARGE SCALE GENOMIC DNA]</scope>
    <source>
        <strain evidence="2">NCTC 10904</strain>
    </source>
</reference>
<sequence length="262" mass="31292">MTNTFLTKQQLYGIYQSNLIMCEIQIDIIKKNTNKIIGEYYWNLQNNPQNSRLDRLKLELQASQRLYMFLLGNWFELRLYKILYESSRVSFNEMELDEINQEKSIGDKWKKSFKIAINHISSTESWEEITRDYIDKMFQDEYIKEIQDVITARNRLAHGQWDIQLASSGKTERTPELLVKVLNMQQAVEFYNKLKGLAEFLELFVIYKEKDTSDFEQKVHSIVDRINNTGSRVDNKDYDKYIERCVKGFENKRNRCRASQNI</sequence>
<dbReference type="Proteomes" id="UP000266918">
    <property type="component" value="Chromosome"/>
</dbReference>
<dbReference type="RefSeq" id="WP_126435029.1">
    <property type="nucleotide sequence ID" value="NZ_CP076611.1"/>
</dbReference>
<organism evidence="1 2">
    <name type="scientific">Streptococcus sanguinis</name>
    <dbReference type="NCBI Taxonomy" id="1305"/>
    <lineage>
        <taxon>Bacteria</taxon>
        <taxon>Bacillati</taxon>
        <taxon>Bacillota</taxon>
        <taxon>Bacilli</taxon>
        <taxon>Lactobacillales</taxon>
        <taxon>Streptococcaceae</taxon>
        <taxon>Streptococcus</taxon>
    </lineage>
</organism>
<accession>A0AAJ5NH71</accession>